<name>A0A553H249_9PSED</name>
<proteinExistence type="predicted"/>
<accession>A0A553H249</accession>
<dbReference type="Gene3D" id="3.30.160.370">
    <property type="entry name" value="Domain of unknown function DUF5064"/>
    <property type="match status" value="1"/>
</dbReference>
<evidence type="ECO:0000313" key="2">
    <source>
        <dbReference type="Proteomes" id="UP000315235"/>
    </source>
</evidence>
<dbReference type="InterPro" id="IPR032024">
    <property type="entry name" value="DUF5064"/>
</dbReference>
<dbReference type="Pfam" id="PF16703">
    <property type="entry name" value="DUF5064"/>
    <property type="match status" value="1"/>
</dbReference>
<dbReference type="RefSeq" id="WP_143487198.1">
    <property type="nucleotide sequence ID" value="NZ_VJOY01000003.1"/>
</dbReference>
<organism evidence="1 2">
    <name type="scientific">Pseudomonas mangiferae</name>
    <dbReference type="NCBI Taxonomy" id="2593654"/>
    <lineage>
        <taxon>Bacteria</taxon>
        <taxon>Pseudomonadati</taxon>
        <taxon>Pseudomonadota</taxon>
        <taxon>Gammaproteobacteria</taxon>
        <taxon>Pseudomonadales</taxon>
        <taxon>Pseudomonadaceae</taxon>
        <taxon>Pseudomonas</taxon>
    </lineage>
</organism>
<dbReference type="EMBL" id="VJOY01000003">
    <property type="protein sequence ID" value="TRX75806.1"/>
    <property type="molecule type" value="Genomic_DNA"/>
</dbReference>
<comment type="caution">
    <text evidence="1">The sequence shown here is derived from an EMBL/GenBank/DDBJ whole genome shotgun (WGS) entry which is preliminary data.</text>
</comment>
<dbReference type="AlphaFoldDB" id="A0A553H249"/>
<evidence type="ECO:0000313" key="1">
    <source>
        <dbReference type="EMBL" id="TRX75806.1"/>
    </source>
</evidence>
<dbReference type="Proteomes" id="UP000315235">
    <property type="component" value="Unassembled WGS sequence"/>
</dbReference>
<protein>
    <submittedName>
        <fullName evidence="1">DUF5064 family protein</fullName>
    </submittedName>
</protein>
<gene>
    <name evidence="1" type="ORF">FM069_05055</name>
</gene>
<keyword evidence="2" id="KW-1185">Reference proteome</keyword>
<sequence length="122" mass="14208">MFQPGHLHRTNLPGLHEKSSYTLDLYYDVRNDPKEGVMLHFRMVGNLDGRVFEEEFELHRDTAFNFASMATRIASKHGLHPHLGPILRDHQDYDAMFQDIREKLHVQSGEPVNLDHLLKDGF</sequence>
<reference evidence="1 2" key="1">
    <citation type="submission" date="2019-07" db="EMBL/GenBank/DDBJ databases">
        <title>Pseudomonas mangiferae sp. nov., isolated from bark of mango tree in Thailand.</title>
        <authorList>
            <person name="Srisuk N."/>
            <person name="Anurat P."/>
        </authorList>
    </citation>
    <scope>NUCLEOTIDE SEQUENCE [LARGE SCALE GENOMIC DNA]</scope>
    <source>
        <strain evidence="1 2">DMKU_BBB3-04</strain>
    </source>
</reference>
<dbReference type="OrthoDB" id="6941547at2"/>